<reference evidence="1 2" key="1">
    <citation type="submission" date="2020-03" db="EMBL/GenBank/DDBJ databases">
        <title>Roseomonas selenitidurans sp. nov. isolated from urban soil.</title>
        <authorList>
            <person name="Liu H."/>
        </authorList>
    </citation>
    <scope>NUCLEOTIDE SEQUENCE [LARGE SCALE GENOMIC DNA]</scope>
    <source>
        <strain evidence="1 2">BU-1</strain>
    </source>
</reference>
<evidence type="ECO:0000313" key="1">
    <source>
        <dbReference type="EMBL" id="NKC31111.1"/>
    </source>
</evidence>
<dbReference type="SUPFAM" id="SSF53474">
    <property type="entry name" value="alpha/beta-Hydrolases"/>
    <property type="match status" value="1"/>
</dbReference>
<proteinExistence type="predicted"/>
<dbReference type="Gene3D" id="3.40.50.1820">
    <property type="entry name" value="alpha/beta hydrolase"/>
    <property type="match status" value="1"/>
</dbReference>
<sequence>MIAMRPTFPGQGAAPTDNAERLHVVEVDGSPMVDMPRSTDEARRMATALACPLVLLPGVGHIASLEAPQLVVDHLHTFLRQAAFGASR</sequence>
<evidence type="ECO:0008006" key="3">
    <source>
        <dbReference type="Google" id="ProtNLM"/>
    </source>
</evidence>
<organism evidence="1 2">
    <name type="scientific">Falsiroseomonas selenitidurans</name>
    <dbReference type="NCBI Taxonomy" id="2716335"/>
    <lineage>
        <taxon>Bacteria</taxon>
        <taxon>Pseudomonadati</taxon>
        <taxon>Pseudomonadota</taxon>
        <taxon>Alphaproteobacteria</taxon>
        <taxon>Acetobacterales</taxon>
        <taxon>Roseomonadaceae</taxon>
        <taxon>Falsiroseomonas</taxon>
    </lineage>
</organism>
<name>A0ABX1E1S2_9PROT</name>
<keyword evidence="2" id="KW-1185">Reference proteome</keyword>
<accession>A0ABX1E1S2</accession>
<dbReference type="RefSeq" id="WP_168029693.1">
    <property type="nucleotide sequence ID" value="NZ_JAAVNE010000012.1"/>
</dbReference>
<comment type="caution">
    <text evidence="1">The sequence shown here is derived from an EMBL/GenBank/DDBJ whole genome shotgun (WGS) entry which is preliminary data.</text>
</comment>
<evidence type="ECO:0000313" key="2">
    <source>
        <dbReference type="Proteomes" id="UP000787635"/>
    </source>
</evidence>
<dbReference type="EMBL" id="JAAVNE010000012">
    <property type="protein sequence ID" value="NKC31111.1"/>
    <property type="molecule type" value="Genomic_DNA"/>
</dbReference>
<dbReference type="Proteomes" id="UP000787635">
    <property type="component" value="Unassembled WGS sequence"/>
</dbReference>
<gene>
    <name evidence="1" type="ORF">HEQ75_09595</name>
</gene>
<protein>
    <recommendedName>
        <fullName evidence="3">Alpha/beta hydrolase</fullName>
    </recommendedName>
</protein>
<dbReference type="InterPro" id="IPR029058">
    <property type="entry name" value="AB_hydrolase_fold"/>
</dbReference>